<keyword evidence="3" id="KW-0472">Membrane</keyword>
<keyword evidence="3" id="KW-1133">Transmembrane helix</keyword>
<dbReference type="PANTHER" id="PTHR24637:SF262">
    <property type="entry name" value="CUTICLE COLLAGEN 34-RELATED"/>
    <property type="match status" value="1"/>
</dbReference>
<proteinExistence type="predicted"/>
<gene>
    <name evidence="4" type="ORF">CYNAS_LOCUS15139</name>
</gene>
<dbReference type="Pfam" id="PF01391">
    <property type="entry name" value="Collagen"/>
    <property type="match status" value="2"/>
</dbReference>
<keyword evidence="1" id="KW-0677">Repeat</keyword>
<dbReference type="PANTHER" id="PTHR24637">
    <property type="entry name" value="COLLAGEN"/>
    <property type="match status" value="1"/>
</dbReference>
<dbReference type="Proteomes" id="UP001176961">
    <property type="component" value="Unassembled WGS sequence"/>
</dbReference>
<feature type="compositionally biased region" description="Low complexity" evidence="2">
    <location>
        <begin position="215"/>
        <end position="230"/>
    </location>
</feature>
<dbReference type="EMBL" id="CATQJL010000305">
    <property type="protein sequence ID" value="CAJ0603156.1"/>
    <property type="molecule type" value="Genomic_DNA"/>
</dbReference>
<feature type="transmembrane region" description="Helical" evidence="3">
    <location>
        <begin position="12"/>
        <end position="39"/>
    </location>
</feature>
<name>A0AA36M974_CYLNA</name>
<sequence length="291" mass="29590">MASDARLNAYRLLAITTAFASIFTLMSGCISLSLLLAFVDRVQDIVEVEMTDCKIAMKKLSVDTQFRTKLLNRTPRYSDDSSAESTKCGNCCVPGPQGPPGAPGRPGRPGKPGANGVNGDPGRVLMAPFLYVTSDFCQKCSSGPPGEKGPPGPKGNSGPPGRRGRRGDRGSPGPRGIKGVSGIPGGRGGNGTKGLPGMSCDNEVRSGPPGPMGLPGPQGQKGLPGDPGLDGNIGDAGSKGPPGRDGTPGQPGRPGPLGQPGKKGLAGEKGICPKYCALDGGVFFEDGELRQ</sequence>
<dbReference type="AlphaFoldDB" id="A0AA36M974"/>
<comment type="caution">
    <text evidence="4">The sequence shown here is derived from an EMBL/GenBank/DDBJ whole genome shotgun (WGS) entry which is preliminary data.</text>
</comment>
<evidence type="ECO:0000256" key="3">
    <source>
        <dbReference type="SAM" id="Phobius"/>
    </source>
</evidence>
<dbReference type="Gene3D" id="1.20.5.320">
    <property type="entry name" value="6-Phosphogluconate Dehydrogenase, domain 3"/>
    <property type="match status" value="1"/>
</dbReference>
<keyword evidence="3" id="KW-0812">Transmembrane</keyword>
<feature type="compositionally biased region" description="Gly residues" evidence="2">
    <location>
        <begin position="182"/>
        <end position="194"/>
    </location>
</feature>
<feature type="region of interest" description="Disordered" evidence="2">
    <location>
        <begin position="141"/>
        <end position="269"/>
    </location>
</feature>
<organism evidence="4 5">
    <name type="scientific">Cylicocyclus nassatus</name>
    <name type="common">Nematode worm</name>
    <dbReference type="NCBI Taxonomy" id="53992"/>
    <lineage>
        <taxon>Eukaryota</taxon>
        <taxon>Metazoa</taxon>
        <taxon>Ecdysozoa</taxon>
        <taxon>Nematoda</taxon>
        <taxon>Chromadorea</taxon>
        <taxon>Rhabditida</taxon>
        <taxon>Rhabditina</taxon>
        <taxon>Rhabditomorpha</taxon>
        <taxon>Strongyloidea</taxon>
        <taxon>Strongylidae</taxon>
        <taxon>Cylicocyclus</taxon>
    </lineage>
</organism>
<evidence type="ECO:0000313" key="5">
    <source>
        <dbReference type="Proteomes" id="UP001176961"/>
    </source>
</evidence>
<dbReference type="PROSITE" id="PS51257">
    <property type="entry name" value="PROKAR_LIPOPROTEIN"/>
    <property type="match status" value="1"/>
</dbReference>
<accession>A0AA36M974</accession>
<evidence type="ECO:0000313" key="4">
    <source>
        <dbReference type="EMBL" id="CAJ0603156.1"/>
    </source>
</evidence>
<feature type="region of interest" description="Disordered" evidence="2">
    <location>
        <begin position="97"/>
        <end position="121"/>
    </location>
</feature>
<evidence type="ECO:0000256" key="2">
    <source>
        <dbReference type="SAM" id="MobiDB-lite"/>
    </source>
</evidence>
<keyword evidence="5" id="KW-1185">Reference proteome</keyword>
<dbReference type="InterPro" id="IPR008160">
    <property type="entry name" value="Collagen"/>
</dbReference>
<protein>
    <recommendedName>
        <fullName evidence="6">Nematode cuticle collagen N-terminal domain-containing protein</fullName>
    </recommendedName>
</protein>
<reference evidence="4" key="1">
    <citation type="submission" date="2023-07" db="EMBL/GenBank/DDBJ databases">
        <authorList>
            <consortium name="CYATHOMIX"/>
        </authorList>
    </citation>
    <scope>NUCLEOTIDE SEQUENCE</scope>
    <source>
        <strain evidence="4">N/A</strain>
    </source>
</reference>
<evidence type="ECO:0008006" key="6">
    <source>
        <dbReference type="Google" id="ProtNLM"/>
    </source>
</evidence>
<evidence type="ECO:0000256" key="1">
    <source>
        <dbReference type="ARBA" id="ARBA00022737"/>
    </source>
</evidence>